<protein>
    <submittedName>
        <fullName evidence="2">Uncharacterized protein</fullName>
    </submittedName>
</protein>
<reference evidence="2 3" key="1">
    <citation type="submission" date="2011-08" db="EMBL/GenBank/DDBJ databases">
        <authorList>
            <person name="Lin Y."/>
            <person name="Hao X."/>
            <person name="Johnstone L."/>
            <person name="Miller S.J."/>
            <person name="Wei G."/>
            <person name="Rensing C."/>
        </authorList>
    </citation>
    <scope>NUCLEOTIDE SEQUENCE [LARGE SCALE GENOMIC DNA]</scope>
    <source>
        <strain evidence="2 3">K42</strain>
    </source>
</reference>
<feature type="coiled-coil region" evidence="1">
    <location>
        <begin position="6"/>
        <end position="35"/>
    </location>
</feature>
<dbReference type="Proteomes" id="UP000004217">
    <property type="component" value="Unassembled WGS sequence"/>
</dbReference>
<proteinExistence type="predicted"/>
<dbReference type="AlphaFoldDB" id="G2GNP4"/>
<keyword evidence="3" id="KW-1185">Reference proteome</keyword>
<evidence type="ECO:0000256" key="1">
    <source>
        <dbReference type="SAM" id="Coils"/>
    </source>
</evidence>
<feature type="non-terminal residue" evidence="2">
    <location>
        <position position="1"/>
    </location>
</feature>
<organism evidence="2 3">
    <name type="scientific">Streptomyces zinciresistens K42</name>
    <dbReference type="NCBI Taxonomy" id="700597"/>
    <lineage>
        <taxon>Bacteria</taxon>
        <taxon>Bacillati</taxon>
        <taxon>Actinomycetota</taxon>
        <taxon>Actinomycetes</taxon>
        <taxon>Kitasatosporales</taxon>
        <taxon>Streptomycetaceae</taxon>
        <taxon>Streptomyces</taxon>
    </lineage>
</organism>
<gene>
    <name evidence="2" type="ORF">SZN_35747</name>
</gene>
<dbReference type="PATRIC" id="fig|700597.3.peg.6960"/>
<name>G2GNP4_9ACTN</name>
<dbReference type="EMBL" id="AGBF01000308">
    <property type="protein sequence ID" value="EGX54866.1"/>
    <property type="molecule type" value="Genomic_DNA"/>
</dbReference>
<evidence type="ECO:0000313" key="2">
    <source>
        <dbReference type="EMBL" id="EGX54866.1"/>
    </source>
</evidence>
<accession>G2GNP4</accession>
<evidence type="ECO:0000313" key="3">
    <source>
        <dbReference type="Proteomes" id="UP000004217"/>
    </source>
</evidence>
<sequence length="109" mass="11992">TQEARKREAETEYAAAERRLAAAEVEQRAAEIEDEAKLTPRERAVRKVARMAFAAGAVFVGLEADGIHPELCRVVSIADVQREFNVSSTDTASKYRQEAAALIADGYRP</sequence>
<comment type="caution">
    <text evidence="2">The sequence shown here is derived from an EMBL/GenBank/DDBJ whole genome shotgun (WGS) entry which is preliminary data.</text>
</comment>
<keyword evidence="1" id="KW-0175">Coiled coil</keyword>